<dbReference type="Proteomes" id="UP001178507">
    <property type="component" value="Unassembled WGS sequence"/>
</dbReference>
<sequence>MPCADCACCAEDLHVETVQVTAHPDVETHSSETTEMSIPSDSPKMEHASILIADDQLVRGISIHATLCSGGSLWRKSPCDMSEAEKVGLWEKSRRVDEFDMFLSHAWVSSGRVKFLALLVYTGGGYYSSFWAIALLSAGGLCMCDVLPMPFVRAFEMPEFSRDCPLGLWMLISSSIAQLAGLALSPYLPHRKCDCFLDVVSINQHDPDLMSRGIYALGGFLSRSKELRILWSPPLFTRLWCVFELAAFCAANASGQIKLMPQYFVAIAVAGWVSTFFLALVFWGMQRIEFGWVHLLCMCAAGFAATHLGRRLSLQKQSLIEQLESFTLDGAACRLESDRDFIYEAVTQLYGGLGQFTDFVRGPLRRQLLQCCSQIPADLLLFLVLPLVAYKAELLLAMWKGGVPGNILIAYCCSSVLGLSLLWTAFVSSLGLYLVDLFARPTRSGVLWDLFQSLFVTALTVAPYFAGYVLDERAREGNVVLIAAWAALLCLSVAWFCWAASAGLLIAPFVGCPFEWKMPRRTKSKPTET</sequence>
<keyword evidence="2" id="KW-1133">Transmembrane helix</keyword>
<evidence type="ECO:0000313" key="4">
    <source>
        <dbReference type="Proteomes" id="UP001178507"/>
    </source>
</evidence>
<evidence type="ECO:0000256" key="2">
    <source>
        <dbReference type="SAM" id="Phobius"/>
    </source>
</evidence>
<comment type="caution">
    <text evidence="3">The sequence shown here is derived from an EMBL/GenBank/DDBJ whole genome shotgun (WGS) entry which is preliminary data.</text>
</comment>
<keyword evidence="2" id="KW-0812">Transmembrane</keyword>
<protein>
    <submittedName>
        <fullName evidence="3">Uncharacterized protein</fullName>
    </submittedName>
</protein>
<dbReference type="AlphaFoldDB" id="A0AA36IKZ8"/>
<reference evidence="3" key="1">
    <citation type="submission" date="2023-08" db="EMBL/GenBank/DDBJ databases">
        <authorList>
            <person name="Chen Y."/>
            <person name="Shah S."/>
            <person name="Dougan E. K."/>
            <person name="Thang M."/>
            <person name="Chan C."/>
        </authorList>
    </citation>
    <scope>NUCLEOTIDE SEQUENCE</scope>
</reference>
<keyword evidence="4" id="KW-1185">Reference proteome</keyword>
<evidence type="ECO:0000313" key="3">
    <source>
        <dbReference type="EMBL" id="CAJ1389544.1"/>
    </source>
</evidence>
<feature type="transmembrane region" description="Helical" evidence="2">
    <location>
        <begin position="482"/>
        <end position="511"/>
    </location>
</feature>
<gene>
    <name evidence="3" type="ORF">EVOR1521_LOCUS15145</name>
</gene>
<keyword evidence="2" id="KW-0472">Membrane</keyword>
<feature type="transmembrane region" description="Helical" evidence="2">
    <location>
        <begin position="408"/>
        <end position="435"/>
    </location>
</feature>
<feature type="transmembrane region" description="Helical" evidence="2">
    <location>
        <begin position="263"/>
        <end position="285"/>
    </location>
</feature>
<feature type="transmembrane region" description="Helical" evidence="2">
    <location>
        <begin position="164"/>
        <end position="184"/>
    </location>
</feature>
<feature type="region of interest" description="Disordered" evidence="1">
    <location>
        <begin position="23"/>
        <end position="42"/>
    </location>
</feature>
<feature type="transmembrane region" description="Helical" evidence="2">
    <location>
        <begin position="447"/>
        <end position="470"/>
    </location>
</feature>
<evidence type="ECO:0000256" key="1">
    <source>
        <dbReference type="SAM" id="MobiDB-lite"/>
    </source>
</evidence>
<accession>A0AA36IKZ8</accession>
<dbReference type="EMBL" id="CAUJNA010001890">
    <property type="protein sequence ID" value="CAJ1389544.1"/>
    <property type="molecule type" value="Genomic_DNA"/>
</dbReference>
<proteinExistence type="predicted"/>
<organism evidence="3 4">
    <name type="scientific">Effrenium voratum</name>
    <dbReference type="NCBI Taxonomy" id="2562239"/>
    <lineage>
        <taxon>Eukaryota</taxon>
        <taxon>Sar</taxon>
        <taxon>Alveolata</taxon>
        <taxon>Dinophyceae</taxon>
        <taxon>Suessiales</taxon>
        <taxon>Symbiodiniaceae</taxon>
        <taxon>Effrenium</taxon>
    </lineage>
</organism>
<name>A0AA36IKZ8_9DINO</name>
<feature type="transmembrane region" description="Helical" evidence="2">
    <location>
        <begin position="291"/>
        <end position="309"/>
    </location>
</feature>